<protein>
    <submittedName>
        <fullName evidence="1">Uncharacterized protein</fullName>
    </submittedName>
</protein>
<organism evidence="1 2">
    <name type="scientific">candidate division MSBL1 archaeon SCGC-AAA382C18</name>
    <dbReference type="NCBI Taxonomy" id="1698281"/>
    <lineage>
        <taxon>Archaea</taxon>
        <taxon>Methanobacteriati</taxon>
        <taxon>Methanobacteriota</taxon>
        <taxon>candidate division MSBL1</taxon>
    </lineage>
</organism>
<dbReference type="Proteomes" id="UP000070404">
    <property type="component" value="Unassembled WGS sequence"/>
</dbReference>
<accession>A0A133VHF3</accession>
<dbReference type="EMBL" id="LHYF01000065">
    <property type="protein sequence ID" value="KXB05867.1"/>
    <property type="molecule type" value="Genomic_DNA"/>
</dbReference>
<name>A0A133VHF3_9EURY</name>
<keyword evidence="2" id="KW-1185">Reference proteome</keyword>
<proteinExistence type="predicted"/>
<sequence>MKTTKIEINIQYKKPELYGFDQSNERLERGLSNKLFAVSRKKRIGGRWFEHGIHNVSMCRLISSLDENLFSKR</sequence>
<dbReference type="AlphaFoldDB" id="A0A133VHF3"/>
<gene>
    <name evidence="1" type="ORF">AKJ52_02905</name>
</gene>
<evidence type="ECO:0000313" key="2">
    <source>
        <dbReference type="Proteomes" id="UP000070404"/>
    </source>
</evidence>
<comment type="caution">
    <text evidence="1">The sequence shown here is derived from an EMBL/GenBank/DDBJ whole genome shotgun (WGS) entry which is preliminary data.</text>
</comment>
<evidence type="ECO:0000313" key="1">
    <source>
        <dbReference type="EMBL" id="KXB05867.1"/>
    </source>
</evidence>
<reference evidence="1 2" key="1">
    <citation type="journal article" date="2016" name="Sci. Rep.">
        <title>Metabolic traits of an uncultured archaeal lineage -MSBL1- from brine pools of the Red Sea.</title>
        <authorList>
            <person name="Mwirichia R."/>
            <person name="Alam I."/>
            <person name="Rashid M."/>
            <person name="Vinu M."/>
            <person name="Ba-Alawi W."/>
            <person name="Anthony Kamau A."/>
            <person name="Kamanda Ngugi D."/>
            <person name="Goker M."/>
            <person name="Klenk H.P."/>
            <person name="Bajic V."/>
            <person name="Stingl U."/>
        </authorList>
    </citation>
    <scope>NUCLEOTIDE SEQUENCE [LARGE SCALE GENOMIC DNA]</scope>
    <source>
        <strain evidence="1">SCGC-AAA382C18</strain>
    </source>
</reference>